<dbReference type="EMBL" id="RZNH01000002">
    <property type="protein sequence ID" value="NOU58490.1"/>
    <property type="molecule type" value="Genomic_DNA"/>
</dbReference>
<protein>
    <submittedName>
        <fullName evidence="3">DUF1566 domain-containing protein</fullName>
    </submittedName>
</protein>
<sequence length="416" mass="45949">MVGIGFSSCAEDDVTTSEENTSENTENLPSITGYPIVGTKQTLSYNNNIEISKPSVGEDFYGQNSNYPGKQPSYIDNGDGTITDQVTGLMWSQTTDLNGDGRIDNDDRMTLAEARNGASSFALAGYTDWRLPTIKEAYSLILFKGEDPSNYTGTSTNDLVAFIDTDYFHFNWGDVDNGSRIIDAQYLTTTEYIDYTMHGDETVFGVNFADGRIKGYPISIQGSEREYYVAYVRGNTSYGENNFVDNGNGTISDEATGLMWMQDDNGDEGLSWKEALEYAENKDFAGYTDWRLPDAKELQSIVDYTRSPETTNSAAIDALFNCSEIANENGETDFAYYWTSTTHATMATSSNSGSSAVYISFGRAMGYMNGSWLDVHGAGCQRSDPKMGNPDDYPEGHGPQGDARRIYNKVRLVRTK</sequence>
<feature type="region of interest" description="Disordered" evidence="1">
    <location>
        <begin position="1"/>
        <end position="33"/>
    </location>
</feature>
<proteinExistence type="predicted"/>
<feature type="region of interest" description="Disordered" evidence="1">
    <location>
        <begin position="381"/>
        <end position="407"/>
    </location>
</feature>
<dbReference type="InterPro" id="IPR011460">
    <property type="entry name" value="Lcl_C"/>
</dbReference>
<accession>A0ABX1WR91</accession>
<gene>
    <name evidence="3" type="ORF">ELS83_01580</name>
</gene>
<evidence type="ECO:0000256" key="1">
    <source>
        <dbReference type="SAM" id="MobiDB-lite"/>
    </source>
</evidence>
<feature type="domain" description="Lcl C-terminal" evidence="2">
    <location>
        <begin position="249"/>
        <end position="362"/>
    </location>
</feature>
<comment type="caution">
    <text evidence="3">The sequence shown here is derived from an EMBL/GenBank/DDBJ whole genome shotgun (WGS) entry which is preliminary data.</text>
</comment>
<dbReference type="Pfam" id="PF07603">
    <property type="entry name" value="Lcl_C"/>
    <property type="match status" value="2"/>
</dbReference>
<reference evidence="3 4" key="1">
    <citation type="submission" date="2018-12" db="EMBL/GenBank/DDBJ databases">
        <title>Marinifilum JC070 sp. nov., a marine bacterium isolated from Yongle Blue Hole in the South China Sea.</title>
        <authorList>
            <person name="Fu T."/>
        </authorList>
    </citation>
    <scope>NUCLEOTIDE SEQUENCE [LARGE SCALE GENOMIC DNA]</scope>
    <source>
        <strain evidence="3 4">JC070</strain>
    </source>
</reference>
<feature type="domain" description="Lcl C-terminal" evidence="2">
    <location>
        <begin position="80"/>
        <end position="233"/>
    </location>
</feature>
<organism evidence="3 4">
    <name type="scientific">Marinifilum caeruleilacunae</name>
    <dbReference type="NCBI Taxonomy" id="2499076"/>
    <lineage>
        <taxon>Bacteria</taxon>
        <taxon>Pseudomonadati</taxon>
        <taxon>Bacteroidota</taxon>
        <taxon>Bacteroidia</taxon>
        <taxon>Marinilabiliales</taxon>
        <taxon>Marinifilaceae</taxon>
    </lineage>
</organism>
<evidence type="ECO:0000259" key="2">
    <source>
        <dbReference type="Pfam" id="PF07603"/>
    </source>
</evidence>
<dbReference type="PANTHER" id="PTHR35812">
    <property type="entry name" value="LIPOPROTEIN"/>
    <property type="match status" value="1"/>
</dbReference>
<keyword evidence="4" id="KW-1185">Reference proteome</keyword>
<feature type="compositionally biased region" description="Low complexity" evidence="1">
    <location>
        <begin position="17"/>
        <end position="27"/>
    </location>
</feature>
<dbReference type="Proteomes" id="UP000732105">
    <property type="component" value="Unassembled WGS sequence"/>
</dbReference>
<dbReference type="PANTHER" id="PTHR35812:SF1">
    <property type="entry name" value="LIPOPROTEIN"/>
    <property type="match status" value="1"/>
</dbReference>
<name>A0ABX1WR91_9BACT</name>
<evidence type="ECO:0000313" key="4">
    <source>
        <dbReference type="Proteomes" id="UP000732105"/>
    </source>
</evidence>
<evidence type="ECO:0000313" key="3">
    <source>
        <dbReference type="EMBL" id="NOU58490.1"/>
    </source>
</evidence>